<evidence type="ECO:0000256" key="2">
    <source>
        <dbReference type="ARBA" id="ARBA00023015"/>
    </source>
</evidence>
<dbReference type="InterPro" id="IPR050950">
    <property type="entry name" value="HTH-type_LysR_regulators"/>
</dbReference>
<proteinExistence type="inferred from homology"/>
<dbReference type="PRINTS" id="PR00039">
    <property type="entry name" value="HTHLYSR"/>
</dbReference>
<sequence>MDLRRLSHVVALADTLHFARAAEQVHLSQPAFSRSIQAVENDLGVRLFERDVGDIRPTPAGEFVLERARRLLFEARCMQRDVDLYLDNQLGDTAFGVGPFPAATLMPRVLSELRRLHPQVALRVEESNWVLLLERLRAEDIEFFVADVRDLPDDAALDIRPLPAQVARFFVRAGHPLAGASCTIKDAWAYGVAAVKAPRAVTAALTRALKLPAGQEAVLALECDDFAVIRAVTLSTDMVLGATEAAVEAQVASGELVPLEVEGLPTLHAGMGIVSLRNRTPSPMAMKAMRCIERVAGEIRGERQASPQSAG</sequence>
<keyword evidence="7" id="KW-1185">Reference proteome</keyword>
<dbReference type="InterPro" id="IPR036388">
    <property type="entry name" value="WH-like_DNA-bd_sf"/>
</dbReference>
<keyword evidence="2" id="KW-0805">Transcription regulation</keyword>
<dbReference type="InterPro" id="IPR005119">
    <property type="entry name" value="LysR_subst-bd"/>
</dbReference>
<evidence type="ECO:0000313" key="6">
    <source>
        <dbReference type="EMBL" id="CAG2136632.1"/>
    </source>
</evidence>
<reference evidence="6 7" key="1">
    <citation type="submission" date="2021-03" db="EMBL/GenBank/DDBJ databases">
        <authorList>
            <person name="Peeters C."/>
        </authorList>
    </citation>
    <scope>NUCLEOTIDE SEQUENCE [LARGE SCALE GENOMIC DNA]</scope>
    <source>
        <strain evidence="6 7">LMG 26411</strain>
    </source>
</reference>
<keyword evidence="4" id="KW-0804">Transcription</keyword>
<keyword evidence="3" id="KW-0238">DNA-binding</keyword>
<feature type="domain" description="HTH lysR-type" evidence="5">
    <location>
        <begin position="1"/>
        <end position="58"/>
    </location>
</feature>
<name>A0ABN7PYP4_9BURK</name>
<dbReference type="EMBL" id="CAJPVI010000005">
    <property type="protein sequence ID" value="CAG2136632.1"/>
    <property type="molecule type" value="Genomic_DNA"/>
</dbReference>
<evidence type="ECO:0000313" key="7">
    <source>
        <dbReference type="Proteomes" id="UP000672657"/>
    </source>
</evidence>
<evidence type="ECO:0000259" key="5">
    <source>
        <dbReference type="PROSITE" id="PS50931"/>
    </source>
</evidence>
<accession>A0ABN7PYP4</accession>
<comment type="caution">
    <text evidence="6">The sequence shown here is derived from an EMBL/GenBank/DDBJ whole genome shotgun (WGS) entry which is preliminary data.</text>
</comment>
<dbReference type="PANTHER" id="PTHR30419:SF30">
    <property type="entry name" value="LYSR FAMILY TRANSCRIPTIONAL REGULATOR"/>
    <property type="match status" value="1"/>
</dbReference>
<gene>
    <name evidence="6" type="primary">hdfR_1</name>
    <name evidence="6" type="ORF">LMG26411_01278</name>
</gene>
<organism evidence="6 7">
    <name type="scientific">Cupriavidus numazuensis</name>
    <dbReference type="NCBI Taxonomy" id="221992"/>
    <lineage>
        <taxon>Bacteria</taxon>
        <taxon>Pseudomonadati</taxon>
        <taxon>Pseudomonadota</taxon>
        <taxon>Betaproteobacteria</taxon>
        <taxon>Burkholderiales</taxon>
        <taxon>Burkholderiaceae</taxon>
        <taxon>Cupriavidus</taxon>
    </lineage>
</organism>
<dbReference type="Proteomes" id="UP000672657">
    <property type="component" value="Unassembled WGS sequence"/>
</dbReference>
<dbReference type="InterPro" id="IPR036390">
    <property type="entry name" value="WH_DNA-bd_sf"/>
</dbReference>
<dbReference type="Pfam" id="PF03466">
    <property type="entry name" value="LysR_substrate"/>
    <property type="match status" value="1"/>
</dbReference>
<dbReference type="SUPFAM" id="SSF46785">
    <property type="entry name" value="Winged helix' DNA-binding domain"/>
    <property type="match status" value="1"/>
</dbReference>
<comment type="similarity">
    <text evidence="1">Belongs to the LysR transcriptional regulatory family.</text>
</comment>
<protein>
    <submittedName>
        <fullName evidence="6">HTH-type transcriptional regulator HdfR</fullName>
    </submittedName>
</protein>
<dbReference type="Pfam" id="PF00126">
    <property type="entry name" value="HTH_1"/>
    <property type="match status" value="1"/>
</dbReference>
<dbReference type="PROSITE" id="PS50931">
    <property type="entry name" value="HTH_LYSR"/>
    <property type="match status" value="1"/>
</dbReference>
<dbReference type="Gene3D" id="3.40.190.10">
    <property type="entry name" value="Periplasmic binding protein-like II"/>
    <property type="match status" value="2"/>
</dbReference>
<dbReference type="PANTHER" id="PTHR30419">
    <property type="entry name" value="HTH-TYPE TRANSCRIPTIONAL REGULATOR YBHD"/>
    <property type="match status" value="1"/>
</dbReference>
<dbReference type="InterPro" id="IPR000847">
    <property type="entry name" value="LysR_HTH_N"/>
</dbReference>
<dbReference type="SUPFAM" id="SSF53850">
    <property type="entry name" value="Periplasmic binding protein-like II"/>
    <property type="match status" value="1"/>
</dbReference>
<dbReference type="Gene3D" id="1.10.10.10">
    <property type="entry name" value="Winged helix-like DNA-binding domain superfamily/Winged helix DNA-binding domain"/>
    <property type="match status" value="1"/>
</dbReference>
<evidence type="ECO:0000256" key="3">
    <source>
        <dbReference type="ARBA" id="ARBA00023125"/>
    </source>
</evidence>
<evidence type="ECO:0000256" key="4">
    <source>
        <dbReference type="ARBA" id="ARBA00023163"/>
    </source>
</evidence>
<evidence type="ECO:0000256" key="1">
    <source>
        <dbReference type="ARBA" id="ARBA00009437"/>
    </source>
</evidence>
<dbReference type="RefSeq" id="WP_211952454.1">
    <property type="nucleotide sequence ID" value="NZ_CAJPVI010000005.1"/>
</dbReference>